<comment type="similarity">
    <text evidence="2">Belongs to the FAD-binding monooxygenase family.</text>
</comment>
<dbReference type="EMBL" id="JAPQKS010000003">
    <property type="protein sequence ID" value="KAJ5239338.1"/>
    <property type="molecule type" value="Genomic_DNA"/>
</dbReference>
<comment type="cofactor">
    <cofactor evidence="1">
        <name>FAD</name>
        <dbReference type="ChEBI" id="CHEBI:57692"/>
    </cofactor>
</comment>
<evidence type="ECO:0000313" key="5">
    <source>
        <dbReference type="EMBL" id="KAJ5239338.1"/>
    </source>
</evidence>
<dbReference type="PANTHER" id="PTHR42877">
    <property type="entry name" value="L-ORNITHINE N(5)-MONOOXYGENASE-RELATED"/>
    <property type="match status" value="1"/>
</dbReference>
<reference evidence="5" key="2">
    <citation type="journal article" date="2023" name="IMA Fungus">
        <title>Comparative genomic study of the Penicillium genus elucidates a diverse pangenome and 15 lateral gene transfer events.</title>
        <authorList>
            <person name="Petersen C."/>
            <person name="Sorensen T."/>
            <person name="Nielsen M.R."/>
            <person name="Sondergaard T.E."/>
            <person name="Sorensen J.L."/>
            <person name="Fitzpatrick D.A."/>
            <person name="Frisvad J.C."/>
            <person name="Nielsen K.L."/>
        </authorList>
    </citation>
    <scope>NUCLEOTIDE SEQUENCE</scope>
    <source>
        <strain evidence="5">IBT 19713</strain>
    </source>
</reference>
<dbReference type="OrthoDB" id="74360at2759"/>
<comment type="caution">
    <text evidence="5">The sequence shown here is derived from an EMBL/GenBank/DDBJ whole genome shotgun (WGS) entry which is preliminary data.</text>
</comment>
<gene>
    <name evidence="5" type="ORF">N7468_003957</name>
</gene>
<keyword evidence="6" id="KW-1185">Reference proteome</keyword>
<evidence type="ECO:0000256" key="1">
    <source>
        <dbReference type="ARBA" id="ARBA00001974"/>
    </source>
</evidence>
<evidence type="ECO:0000256" key="3">
    <source>
        <dbReference type="ARBA" id="ARBA00022630"/>
    </source>
</evidence>
<evidence type="ECO:0000313" key="6">
    <source>
        <dbReference type="Proteomes" id="UP001150941"/>
    </source>
</evidence>
<proteinExistence type="inferred from homology"/>
<dbReference type="InterPro" id="IPR051209">
    <property type="entry name" value="FAD-bind_Monooxygenase_sf"/>
</dbReference>
<evidence type="ECO:0000256" key="4">
    <source>
        <dbReference type="ARBA" id="ARBA00022827"/>
    </source>
</evidence>
<sequence>MVPTVVSQLINIARGPTWIVPHLFSDDGNTAEERKTFRDNQTLYDSHRVELERKVAAGLSGLWKGTVSQERFLNTCETFMRAKIQDPELLNALLPDFEAGCRRFTPGGHYLDALQQPNVQYRQDSIIQVRKHSVVTESGKEYENLSPTNHDSSYKGETGCPLATIGEIGGHVKVIWRLHWLNSQISLVVFNPPICPVNGSAIPGIERTSNYITRILHRLQTDSLLSVCVKLSAQQEFNEWTQSRMPEMTRIKTGKLWSHGLEPFSTIIKRLNSYDGRTLTSAIVAQLTDTTASVMELLAMASCPLDFHGSALRYLHTTKQASVSLTY</sequence>
<keyword evidence="4" id="KW-0274">FAD</keyword>
<dbReference type="Gene3D" id="3.50.50.60">
    <property type="entry name" value="FAD/NAD(P)-binding domain"/>
    <property type="match status" value="1"/>
</dbReference>
<dbReference type="SUPFAM" id="SSF51905">
    <property type="entry name" value="FAD/NAD(P)-binding domain"/>
    <property type="match status" value="1"/>
</dbReference>
<dbReference type="InterPro" id="IPR036188">
    <property type="entry name" value="FAD/NAD-bd_sf"/>
</dbReference>
<accession>A0A9W9PA04</accession>
<dbReference type="GeneID" id="83200557"/>
<reference evidence="5" key="1">
    <citation type="submission" date="2022-11" db="EMBL/GenBank/DDBJ databases">
        <authorList>
            <person name="Petersen C."/>
        </authorList>
    </citation>
    <scope>NUCLEOTIDE SEQUENCE</scope>
    <source>
        <strain evidence="5">IBT 19713</strain>
    </source>
</reference>
<dbReference type="Proteomes" id="UP001150941">
    <property type="component" value="Unassembled WGS sequence"/>
</dbReference>
<dbReference type="PANTHER" id="PTHR42877:SF11">
    <property type="entry name" value="MONOOXYGENASE, PUTATIVE (AFU_ORTHOLOGUE AFUA_6G13790)-RELATED"/>
    <property type="match status" value="1"/>
</dbReference>
<evidence type="ECO:0000256" key="2">
    <source>
        <dbReference type="ARBA" id="ARBA00010139"/>
    </source>
</evidence>
<protein>
    <submittedName>
        <fullName evidence="5">Uncharacterized protein</fullName>
    </submittedName>
</protein>
<organism evidence="5 6">
    <name type="scientific">Penicillium chermesinum</name>
    <dbReference type="NCBI Taxonomy" id="63820"/>
    <lineage>
        <taxon>Eukaryota</taxon>
        <taxon>Fungi</taxon>
        <taxon>Dikarya</taxon>
        <taxon>Ascomycota</taxon>
        <taxon>Pezizomycotina</taxon>
        <taxon>Eurotiomycetes</taxon>
        <taxon>Eurotiomycetidae</taxon>
        <taxon>Eurotiales</taxon>
        <taxon>Aspergillaceae</taxon>
        <taxon>Penicillium</taxon>
    </lineage>
</organism>
<dbReference type="AlphaFoldDB" id="A0A9W9PA04"/>
<name>A0A9W9PA04_9EURO</name>
<keyword evidence="3" id="KW-0285">Flavoprotein</keyword>
<dbReference type="RefSeq" id="XP_058332257.1">
    <property type="nucleotide sequence ID" value="XM_058473254.1"/>
</dbReference>